<keyword evidence="3" id="KW-1185">Reference proteome</keyword>
<gene>
    <name evidence="2" type="ORF">CWS31_015130</name>
</gene>
<keyword evidence="1" id="KW-0732">Signal</keyword>
<dbReference type="Proteomes" id="UP000815846">
    <property type="component" value="Unassembled WGS sequence"/>
</dbReference>
<evidence type="ECO:0000313" key="2">
    <source>
        <dbReference type="EMBL" id="TYK64501.1"/>
    </source>
</evidence>
<feature type="signal peptide" evidence="1">
    <location>
        <begin position="1"/>
        <end position="20"/>
    </location>
</feature>
<name>A0ABY3MTG5_9GAMM</name>
<protein>
    <submittedName>
        <fullName evidence="2">Uncharacterized protein</fullName>
    </submittedName>
</protein>
<dbReference type="EMBL" id="PJAI02000023">
    <property type="protein sequence ID" value="TYK64501.1"/>
    <property type="molecule type" value="Genomic_DNA"/>
</dbReference>
<proteinExistence type="predicted"/>
<feature type="chain" id="PRO_5047350488" evidence="1">
    <location>
        <begin position="21"/>
        <end position="85"/>
    </location>
</feature>
<comment type="caution">
    <text evidence="2">The sequence shown here is derived from an EMBL/GenBank/DDBJ whole genome shotgun (WGS) entry which is preliminary data.</text>
</comment>
<dbReference type="RefSeq" id="WP_101343046.1">
    <property type="nucleotide sequence ID" value="NZ_PJAI02000023.1"/>
</dbReference>
<reference evidence="2 3" key="1">
    <citation type="submission" date="2019-08" db="EMBL/GenBank/DDBJ databases">
        <title>Microbe sample from Colwellia echini.</title>
        <authorList>
            <person name="Christiansen L."/>
            <person name="Pathiraja D."/>
            <person name="Schultz-Johansen M."/>
            <person name="Choi I.-G."/>
            <person name="Stougaard P."/>
        </authorList>
    </citation>
    <scope>NUCLEOTIDE SEQUENCE [LARGE SCALE GENOMIC DNA]</scope>
    <source>
        <strain evidence="2 3">A3</strain>
    </source>
</reference>
<organism evidence="2 3">
    <name type="scientific">Colwellia echini</name>
    <dbReference type="NCBI Taxonomy" id="1982103"/>
    <lineage>
        <taxon>Bacteria</taxon>
        <taxon>Pseudomonadati</taxon>
        <taxon>Pseudomonadota</taxon>
        <taxon>Gammaproteobacteria</taxon>
        <taxon>Alteromonadales</taxon>
        <taxon>Colwelliaceae</taxon>
        <taxon>Colwellia</taxon>
    </lineage>
</organism>
<evidence type="ECO:0000256" key="1">
    <source>
        <dbReference type="SAM" id="SignalP"/>
    </source>
</evidence>
<sequence length="85" mass="9520">MKNLMLALAVLTLTSANVYAEEVVEDALMEAPSDYVLSLLQSCTDYAADDEIEAKDMNKYLLSCINTELEEGYYQLISSLPKEEM</sequence>
<evidence type="ECO:0000313" key="3">
    <source>
        <dbReference type="Proteomes" id="UP000815846"/>
    </source>
</evidence>
<accession>A0ABY3MTG5</accession>